<evidence type="ECO:0000313" key="3">
    <source>
        <dbReference type="Proteomes" id="UP000828390"/>
    </source>
</evidence>
<comment type="caution">
    <text evidence="2">The sequence shown here is derived from an EMBL/GenBank/DDBJ whole genome shotgun (WGS) entry which is preliminary data.</text>
</comment>
<sequence>MVSLPNDWARATLFMTLRGSFSFFTIGKAYFVSSLFSQASLAMLTEDFPMLLQSSVSMGRLLMMVDPRQVKSSTTSRVYGPYLNIKPNNRGSQYLAAPRSSLITEGLSTLPHQDPNRGPQYLAAPRSKQRVSVPCRTKIQTEGLTYAIAHRMGENRGPEQCCDREEFLLKKANPCHKINIYSPIKREDRAYTRLRLRVSRLHGYYYKPVNCPQCNIPNTFEHLFFVCSASTVQRIERSGVKGVPGRARSTGRSTSVNGPLFRTSSDCTWP</sequence>
<name>A0A9D4F2W8_DREPO</name>
<evidence type="ECO:0000256" key="1">
    <source>
        <dbReference type="SAM" id="MobiDB-lite"/>
    </source>
</evidence>
<evidence type="ECO:0008006" key="4">
    <source>
        <dbReference type="Google" id="ProtNLM"/>
    </source>
</evidence>
<feature type="compositionally biased region" description="Polar residues" evidence="1">
    <location>
        <begin position="250"/>
        <end position="270"/>
    </location>
</feature>
<feature type="region of interest" description="Disordered" evidence="1">
    <location>
        <begin position="242"/>
        <end position="270"/>
    </location>
</feature>
<accession>A0A9D4F2W8</accession>
<reference evidence="2" key="1">
    <citation type="journal article" date="2019" name="bioRxiv">
        <title>The Genome of the Zebra Mussel, Dreissena polymorpha: A Resource for Invasive Species Research.</title>
        <authorList>
            <person name="McCartney M.A."/>
            <person name="Auch B."/>
            <person name="Kono T."/>
            <person name="Mallez S."/>
            <person name="Zhang Y."/>
            <person name="Obille A."/>
            <person name="Becker A."/>
            <person name="Abrahante J.E."/>
            <person name="Garbe J."/>
            <person name="Badalamenti J.P."/>
            <person name="Herman A."/>
            <person name="Mangelson H."/>
            <person name="Liachko I."/>
            <person name="Sullivan S."/>
            <person name="Sone E.D."/>
            <person name="Koren S."/>
            <person name="Silverstein K.A.T."/>
            <person name="Beckman K.B."/>
            <person name="Gohl D.M."/>
        </authorList>
    </citation>
    <scope>NUCLEOTIDE SEQUENCE</scope>
    <source>
        <strain evidence="2">Duluth1</strain>
        <tissue evidence="2">Whole animal</tissue>
    </source>
</reference>
<protein>
    <recommendedName>
        <fullName evidence="4">Reverse transcriptase</fullName>
    </recommendedName>
</protein>
<organism evidence="2 3">
    <name type="scientific">Dreissena polymorpha</name>
    <name type="common">Zebra mussel</name>
    <name type="synonym">Mytilus polymorpha</name>
    <dbReference type="NCBI Taxonomy" id="45954"/>
    <lineage>
        <taxon>Eukaryota</taxon>
        <taxon>Metazoa</taxon>
        <taxon>Spiralia</taxon>
        <taxon>Lophotrochozoa</taxon>
        <taxon>Mollusca</taxon>
        <taxon>Bivalvia</taxon>
        <taxon>Autobranchia</taxon>
        <taxon>Heteroconchia</taxon>
        <taxon>Euheterodonta</taxon>
        <taxon>Imparidentia</taxon>
        <taxon>Neoheterodontei</taxon>
        <taxon>Myida</taxon>
        <taxon>Dreissenoidea</taxon>
        <taxon>Dreissenidae</taxon>
        <taxon>Dreissena</taxon>
    </lineage>
</organism>
<keyword evidence="3" id="KW-1185">Reference proteome</keyword>
<dbReference type="EMBL" id="JAIWYP010000007">
    <property type="protein sequence ID" value="KAH3791394.1"/>
    <property type="molecule type" value="Genomic_DNA"/>
</dbReference>
<evidence type="ECO:0000313" key="2">
    <source>
        <dbReference type="EMBL" id="KAH3791394.1"/>
    </source>
</evidence>
<gene>
    <name evidence="2" type="ORF">DPMN_144879</name>
</gene>
<reference evidence="2" key="2">
    <citation type="submission" date="2020-11" db="EMBL/GenBank/DDBJ databases">
        <authorList>
            <person name="McCartney M.A."/>
            <person name="Auch B."/>
            <person name="Kono T."/>
            <person name="Mallez S."/>
            <person name="Becker A."/>
            <person name="Gohl D.M."/>
            <person name="Silverstein K.A.T."/>
            <person name="Koren S."/>
            <person name="Bechman K.B."/>
            <person name="Herman A."/>
            <person name="Abrahante J.E."/>
            <person name="Garbe J."/>
        </authorList>
    </citation>
    <scope>NUCLEOTIDE SEQUENCE</scope>
    <source>
        <strain evidence="2">Duluth1</strain>
        <tissue evidence="2">Whole animal</tissue>
    </source>
</reference>
<proteinExistence type="predicted"/>
<dbReference type="AlphaFoldDB" id="A0A9D4F2W8"/>
<dbReference type="Proteomes" id="UP000828390">
    <property type="component" value="Unassembled WGS sequence"/>
</dbReference>